<feature type="domain" description="Glycosyltransferase 2-like" evidence="1">
    <location>
        <begin position="351"/>
        <end position="473"/>
    </location>
</feature>
<accession>A0A9D2M7J9</accession>
<evidence type="ECO:0000313" key="3">
    <source>
        <dbReference type="Proteomes" id="UP000886803"/>
    </source>
</evidence>
<dbReference type="Pfam" id="PF00535">
    <property type="entry name" value="Glycos_transf_2"/>
    <property type="match status" value="2"/>
</dbReference>
<dbReference type="CDD" id="cd04186">
    <property type="entry name" value="GT_2_like_c"/>
    <property type="match status" value="1"/>
</dbReference>
<dbReference type="GO" id="GO:0016757">
    <property type="term" value="F:glycosyltransferase activity"/>
    <property type="evidence" value="ECO:0007669"/>
    <property type="project" value="UniProtKB-KW"/>
</dbReference>
<proteinExistence type="predicted"/>
<evidence type="ECO:0000313" key="2">
    <source>
        <dbReference type="EMBL" id="HJB42295.1"/>
    </source>
</evidence>
<evidence type="ECO:0000259" key="1">
    <source>
        <dbReference type="Pfam" id="PF00535"/>
    </source>
</evidence>
<name>A0A9D2M7J9_9FIRM</name>
<dbReference type="InterPro" id="IPR029044">
    <property type="entry name" value="Nucleotide-diphossugar_trans"/>
</dbReference>
<organism evidence="2 3">
    <name type="scientific">Candidatus Gemmiger avicola</name>
    <dbReference type="NCBI Taxonomy" id="2838605"/>
    <lineage>
        <taxon>Bacteria</taxon>
        <taxon>Bacillati</taxon>
        <taxon>Bacillota</taxon>
        <taxon>Clostridia</taxon>
        <taxon>Eubacteriales</taxon>
        <taxon>Gemmiger</taxon>
    </lineage>
</organism>
<reference evidence="2" key="2">
    <citation type="submission" date="2021-04" db="EMBL/GenBank/DDBJ databases">
        <authorList>
            <person name="Gilroy R."/>
        </authorList>
    </citation>
    <scope>NUCLEOTIDE SEQUENCE</scope>
    <source>
        <strain evidence="2">ChiBcec8-13705</strain>
    </source>
</reference>
<feature type="non-terminal residue" evidence="2">
    <location>
        <position position="576"/>
    </location>
</feature>
<feature type="domain" description="Glycosyltransferase 2-like" evidence="1">
    <location>
        <begin position="93"/>
        <end position="206"/>
    </location>
</feature>
<dbReference type="EMBL" id="DWYG01000123">
    <property type="protein sequence ID" value="HJB42295.1"/>
    <property type="molecule type" value="Genomic_DNA"/>
</dbReference>
<dbReference type="SUPFAM" id="SSF53448">
    <property type="entry name" value="Nucleotide-diphospho-sugar transferases"/>
    <property type="match status" value="2"/>
</dbReference>
<comment type="caution">
    <text evidence="2">The sequence shown here is derived from an EMBL/GenBank/DDBJ whole genome shotgun (WGS) entry which is preliminary data.</text>
</comment>
<sequence length="576" mass="63925">MPNENENRPADVAQADSVGGMARRLANPAHLADLARRSAATLREQGGEQLWRDVTFRVGLAFHHDSWRHRADIPLRRELKAQRAANLQGPTISVVVPVYNTPLRFFKQMVASVQRQTYRNWQLVLVDASDGDHPEPGALARRRAAEDPRILYKKVENQRIAGNTTAGFALATGEYLVLLDHDDLLYPNALFECVQVIQKTSADFVYSDEIVLDASLKKLGGYHFKPDFAPDYLRGCNYITHLACFSRPLLDEAGAWESLEFEGAQDHDLLLRLTERAKRIEHIKKVLYIWRGHAGSTASGMEAKPYAIAAGERAIDAHLARVGLPGKARAVEGAPGAFQIRYELTGNPLISVLIPNKDHVDDLERCLSSLYKNAGYDNFEVLVLENNSTDPATESYYAALPAAYPRCRVLRYEGAFNFSAVNNFGAAQAKGEHLLLLNNDIEVLSPDFLRELLSYSQRADVGAVGAKLYYPDDTIQHAGVIMGINGSAGHSHKGYPRAAVGDLYRLVTAQDYMAVTGACLMTKTALYRAAGGLDEERFAVAYNDVDYCLKLWQQGLHNVFTPRAEAYHHESKSRGL</sequence>
<reference evidence="2" key="1">
    <citation type="journal article" date="2021" name="PeerJ">
        <title>Extensive microbial diversity within the chicken gut microbiome revealed by metagenomics and culture.</title>
        <authorList>
            <person name="Gilroy R."/>
            <person name="Ravi A."/>
            <person name="Getino M."/>
            <person name="Pursley I."/>
            <person name="Horton D.L."/>
            <person name="Alikhan N.F."/>
            <person name="Baker D."/>
            <person name="Gharbi K."/>
            <person name="Hall N."/>
            <person name="Watson M."/>
            <person name="Adriaenssens E.M."/>
            <person name="Foster-Nyarko E."/>
            <person name="Jarju S."/>
            <person name="Secka A."/>
            <person name="Antonio M."/>
            <person name="Oren A."/>
            <person name="Chaudhuri R.R."/>
            <person name="La Ragione R."/>
            <person name="Hildebrand F."/>
            <person name="Pallen M.J."/>
        </authorList>
    </citation>
    <scope>NUCLEOTIDE SEQUENCE</scope>
    <source>
        <strain evidence="2">ChiBcec8-13705</strain>
    </source>
</reference>
<dbReference type="PANTHER" id="PTHR43179:SF7">
    <property type="entry name" value="RHAMNOSYLTRANSFERASE WBBL"/>
    <property type="match status" value="1"/>
</dbReference>
<dbReference type="AlphaFoldDB" id="A0A9D2M7J9"/>
<dbReference type="Gene3D" id="3.90.550.10">
    <property type="entry name" value="Spore Coat Polysaccharide Biosynthesis Protein SpsA, Chain A"/>
    <property type="match status" value="2"/>
</dbReference>
<dbReference type="InterPro" id="IPR001173">
    <property type="entry name" value="Glyco_trans_2-like"/>
</dbReference>
<dbReference type="Proteomes" id="UP000886803">
    <property type="component" value="Unassembled WGS sequence"/>
</dbReference>
<gene>
    <name evidence="2" type="ORF">H9945_07335</name>
</gene>
<protein>
    <submittedName>
        <fullName evidence="2">Glycosyltransferase family 2 protein</fullName>
    </submittedName>
</protein>
<dbReference type="PANTHER" id="PTHR43179">
    <property type="entry name" value="RHAMNOSYLTRANSFERASE WBBL"/>
    <property type="match status" value="1"/>
</dbReference>